<dbReference type="AlphaFoldDB" id="A0A0U4WUJ0"/>
<evidence type="ECO:0000313" key="2">
    <source>
        <dbReference type="Proteomes" id="UP000218965"/>
    </source>
</evidence>
<gene>
    <name evidence="1" type="ORF">MalAC0309_0659</name>
</gene>
<accession>A0A0U4WUJ0</accession>
<dbReference type="EMBL" id="AP017315">
    <property type="protein sequence ID" value="BAU31528.1"/>
    <property type="molecule type" value="Genomic_DNA"/>
</dbReference>
<dbReference type="Proteomes" id="UP000218965">
    <property type="component" value="Chromosome"/>
</dbReference>
<protein>
    <submittedName>
        <fullName evidence="1">Phosphoribosylformylglycinamidine synthase</fullName>
    </submittedName>
</protein>
<proteinExistence type="predicted"/>
<evidence type="ECO:0000313" key="1">
    <source>
        <dbReference type="EMBL" id="BAU31528.1"/>
    </source>
</evidence>
<organism evidence="1 2">
    <name type="scientific">Microcella alkaliphila</name>
    <dbReference type="NCBI Taxonomy" id="279828"/>
    <lineage>
        <taxon>Bacteria</taxon>
        <taxon>Bacillati</taxon>
        <taxon>Actinomycetota</taxon>
        <taxon>Actinomycetes</taxon>
        <taxon>Micrococcales</taxon>
        <taxon>Microbacteriaceae</taxon>
        <taxon>Microcella</taxon>
    </lineage>
</organism>
<sequence length="57" mass="6227">MMPTVVTSDLHGKQLDAVAFQPLGERCQARPVKAVRILRRVGDTVTKGDVPGVEVRQ</sequence>
<dbReference type="RefSeq" id="WP_161494051.1">
    <property type="nucleotide sequence ID" value="NZ_AP017315.1"/>
</dbReference>
<reference evidence="1 2" key="2">
    <citation type="submission" date="2016-01" db="EMBL/GenBank/DDBJ databases">
        <title>Microcella alkaliphila JAM AC0309 whole genome shotgun sequence.</title>
        <authorList>
            <person name="Kurata A."/>
            <person name="Hirose Y."/>
            <person name="Kishimoto N."/>
            <person name="Kobayashi T."/>
        </authorList>
    </citation>
    <scope>NUCLEOTIDE SEQUENCE [LARGE SCALE GENOMIC DNA]</scope>
    <source>
        <strain evidence="1 2">JAM AC0309</strain>
    </source>
</reference>
<name>A0A0U4WUJ0_9MICO</name>
<reference evidence="2" key="1">
    <citation type="submission" date="2015-12" db="EMBL/GenBank/DDBJ databases">
        <authorList>
            <person name="Shamseldin A."/>
            <person name="Moawad H."/>
            <person name="Abd El-Rahim W.M."/>
            <person name="Sadowsky M.J."/>
        </authorList>
    </citation>
    <scope>NUCLEOTIDE SEQUENCE [LARGE SCALE GENOMIC DNA]</scope>
    <source>
        <strain evidence="2">JAM AC0309</strain>
    </source>
</reference>
<dbReference type="KEGG" id="malk:MalAC0309_0659"/>